<feature type="region of interest" description="Disordered" evidence="1">
    <location>
        <begin position="114"/>
        <end position="157"/>
    </location>
</feature>
<dbReference type="GO" id="GO:0000462">
    <property type="term" value="P:maturation of SSU-rRNA from tricistronic rRNA transcript (SSU-rRNA, 5.8S rRNA, LSU-rRNA)"/>
    <property type="evidence" value="ECO:0007669"/>
    <property type="project" value="TreeGrafter"/>
</dbReference>
<dbReference type="AlphaFoldDB" id="A0AAN6JTU0"/>
<dbReference type="EMBL" id="JAPDMZ010000020">
    <property type="protein sequence ID" value="KAK0556064.1"/>
    <property type="molecule type" value="Genomic_DNA"/>
</dbReference>
<organism evidence="2 3">
    <name type="scientific">Tilletia horrida</name>
    <dbReference type="NCBI Taxonomy" id="155126"/>
    <lineage>
        <taxon>Eukaryota</taxon>
        <taxon>Fungi</taxon>
        <taxon>Dikarya</taxon>
        <taxon>Basidiomycota</taxon>
        <taxon>Ustilaginomycotina</taxon>
        <taxon>Exobasidiomycetes</taxon>
        <taxon>Tilletiales</taxon>
        <taxon>Tilletiaceae</taxon>
        <taxon>Tilletia</taxon>
    </lineage>
</organism>
<gene>
    <name evidence="2" type="ORF">OC846_001394</name>
</gene>
<feature type="region of interest" description="Disordered" evidence="1">
    <location>
        <begin position="271"/>
        <end position="298"/>
    </location>
</feature>
<feature type="compositionally biased region" description="Gly residues" evidence="1">
    <location>
        <begin position="358"/>
        <end position="369"/>
    </location>
</feature>
<feature type="compositionally biased region" description="Low complexity" evidence="1">
    <location>
        <begin position="174"/>
        <end position="199"/>
    </location>
</feature>
<dbReference type="Proteomes" id="UP001176517">
    <property type="component" value="Unassembled WGS sequence"/>
</dbReference>
<proteinExistence type="predicted"/>
<dbReference type="PANTHER" id="PTHR13237">
    <property type="entry name" value="SOMETHING ABOUT SILENCING PROTEIN 10-RELATED"/>
    <property type="match status" value="1"/>
</dbReference>
<accession>A0AAN6JTU0</accession>
<dbReference type="GO" id="GO:0032040">
    <property type="term" value="C:small-subunit processome"/>
    <property type="evidence" value="ECO:0007669"/>
    <property type="project" value="TreeGrafter"/>
</dbReference>
<sequence length="437" mass="46032">MSDFAQLIASLEKEASSLLPVADLVEERIASSSATEGDDGANGIPLLALKNDTLLSYIHHLVILTAYRLRGGDLGAHPGARLTEQLVRLRLILEKARPLERKLRYQIDKAVNAAEAKEQQPKAGISGSRNGVREKNGAGEDETGSEEEDDDDDDDEEVDTLAFRPNAAALMAASKSSASSSSNPAKASFSSSRSASATSGRRGRVAEASTQDDDDSDDNGVYRPPKLAPVPYDPDSVSSRGTKEDRLAKTGGKRNAALLADLSLGLSSNPYELSSAGLGGAGRNSASSAQASARAKALRRMEEYEEENFTRLVMKKKDAKRRRMDEAAVALGGAGLDSSSARRGRLGAGLDEEFGDLLRGGSGGGGRAGGKGKRKVGNDHDAYSALRSSSVKRAKVSDATLSGSSASSSARDLFRNGGGRAKQSQFSKDVARSRRKS</sequence>
<feature type="compositionally biased region" description="Low complexity" evidence="1">
    <location>
        <begin position="397"/>
        <end position="410"/>
    </location>
</feature>
<feature type="region of interest" description="Disordered" evidence="1">
    <location>
        <begin position="174"/>
        <end position="254"/>
    </location>
</feature>
<protein>
    <recommendedName>
        <fullName evidence="4">Neuroguidin</fullName>
    </recommendedName>
</protein>
<feature type="region of interest" description="Disordered" evidence="1">
    <location>
        <begin position="353"/>
        <end position="437"/>
    </location>
</feature>
<feature type="compositionally biased region" description="Acidic residues" evidence="1">
    <location>
        <begin position="139"/>
        <end position="157"/>
    </location>
</feature>
<keyword evidence="3" id="KW-1185">Reference proteome</keyword>
<dbReference type="PANTHER" id="PTHR13237:SF9">
    <property type="entry name" value="NEUROGUIDIN"/>
    <property type="match status" value="1"/>
</dbReference>
<evidence type="ECO:0000313" key="2">
    <source>
        <dbReference type="EMBL" id="KAK0556064.1"/>
    </source>
</evidence>
<dbReference type="Pfam" id="PF04000">
    <property type="entry name" value="Sas10_Utp3"/>
    <property type="match status" value="1"/>
</dbReference>
<evidence type="ECO:0008006" key="4">
    <source>
        <dbReference type="Google" id="ProtNLM"/>
    </source>
</evidence>
<evidence type="ECO:0000256" key="1">
    <source>
        <dbReference type="SAM" id="MobiDB-lite"/>
    </source>
</evidence>
<feature type="compositionally biased region" description="Low complexity" evidence="1">
    <location>
        <begin position="283"/>
        <end position="295"/>
    </location>
</feature>
<comment type="caution">
    <text evidence="2">The sequence shown here is derived from an EMBL/GenBank/DDBJ whole genome shotgun (WGS) entry which is preliminary data.</text>
</comment>
<name>A0AAN6JTU0_9BASI</name>
<dbReference type="InterPro" id="IPR007146">
    <property type="entry name" value="Sas10/Utp3/C1D"/>
</dbReference>
<reference evidence="2" key="1">
    <citation type="journal article" date="2023" name="PhytoFront">
        <title>Draft Genome Resources of Seven Strains of Tilletia horrida, Causal Agent of Kernel Smut of Rice.</title>
        <authorList>
            <person name="Khanal S."/>
            <person name="Antony Babu S."/>
            <person name="Zhou X.G."/>
        </authorList>
    </citation>
    <scope>NUCLEOTIDE SEQUENCE</scope>
    <source>
        <strain evidence="2">TX6</strain>
    </source>
</reference>
<evidence type="ECO:0000313" key="3">
    <source>
        <dbReference type="Proteomes" id="UP001176517"/>
    </source>
</evidence>